<evidence type="ECO:0000256" key="1">
    <source>
        <dbReference type="SAM" id="MobiDB-lite"/>
    </source>
</evidence>
<evidence type="ECO:0000313" key="3">
    <source>
        <dbReference type="Proteomes" id="UP001165267"/>
    </source>
</evidence>
<dbReference type="Proteomes" id="UP001165267">
    <property type="component" value="Unassembled WGS sequence"/>
</dbReference>
<gene>
    <name evidence="2" type="ORF">NSP04_05700</name>
</gene>
<accession>A0ABT1XJ60</accession>
<comment type="caution">
    <text evidence="2">The sequence shown here is derived from an EMBL/GenBank/DDBJ whole genome shotgun (WGS) entry which is preliminary data.</text>
</comment>
<feature type="region of interest" description="Disordered" evidence="1">
    <location>
        <begin position="810"/>
        <end position="849"/>
    </location>
</feature>
<reference evidence="2" key="1">
    <citation type="submission" date="2022-07" db="EMBL/GenBank/DDBJ databases">
        <authorList>
            <person name="Xamxidin M."/>
        </authorList>
    </citation>
    <scope>NUCLEOTIDE SEQUENCE</scope>
    <source>
        <strain evidence="2">YS8-69</strain>
    </source>
</reference>
<sequence>MPELESPIDSWTLGVRQKELNERGAYAHRFNKAGSRSSMVDAVKKISQDSICTPCTYIGPSLCRTYNHSIWEGCAALLFSPAMNLVLGYKGDIYSARLSDLPKLSHDVHKRWFRTRGSSLPMFAEDIRTNFNKFGPTTSAFKGRATKQLNLAVSAQHHSKKIQEMEKRANQYFMPEENKSAYKVDGPSKNLILELRNRHHEFQIDSRPEFDTVCDVVMFIDAVLDAAPELEPYLSAAQEKISNFEDDAAVKTYFQNAGNPNIKPDHQVSYSSYMQWQYDAGKRGNIYQSYYDPSTVLTPNEVLGMPHLKDLVGVLIDPGKLSSFDQALETINYLKQSKNAAASRVAKAIPPYAHLISHIDEGTIIQLGWSTMIIPYSTQGLIEYCETGHITSMNNQAFSPDYFTLLHRIATYGSLVFNQKHATVDILTIKSNVIDNFSSIRDSIGTHLLRSAIQQPSINKATIQLFCHLDYLSNGRSHDNNIEAIKHCYPYAPHLRTLQEFTKLDEIEVLTSQYRLLTEQIDRIEKSIFDGKKTERSMKFRCGYTDQGTFRYNLQLGSLALKQGTRTSNKGVTWTGYFEHNDKMREGGAALSWGLKKIPEETSFGSFIDLLEPLSLRTKLNTRTGQSYASLRLEMDGASMGIDFSKSTTLRMFFTLLPTHSSTPIKAQLTGANCDLSHLNEVVEDPKKALSIIATAFDSASSIPDHYLAPTLVCFSFLHQVLLKHQEAFNRALLDSPTAGDEAIALKNAIDILINQVKSNTKKIADRHKRISFNNNEIKVLLDDLPKSLNTLVRSQLGSDYQIYLPAINEQQTSTPDTSPGTSPGTSPDTISNHSFMTRPTTRSVRAKAKKVLSKLTGRYKMPP</sequence>
<feature type="compositionally biased region" description="Polar residues" evidence="1">
    <location>
        <begin position="831"/>
        <end position="844"/>
    </location>
</feature>
<feature type="compositionally biased region" description="Low complexity" evidence="1">
    <location>
        <begin position="813"/>
        <end position="830"/>
    </location>
</feature>
<dbReference type="EMBL" id="JANKHG010000016">
    <property type="protein sequence ID" value="MCR2746134.1"/>
    <property type="molecule type" value="Genomic_DNA"/>
</dbReference>
<organism evidence="2 3">
    <name type="scientific">Limnobacter parvus</name>
    <dbReference type="NCBI Taxonomy" id="2939690"/>
    <lineage>
        <taxon>Bacteria</taxon>
        <taxon>Pseudomonadati</taxon>
        <taxon>Pseudomonadota</taxon>
        <taxon>Betaproteobacteria</taxon>
        <taxon>Burkholderiales</taxon>
        <taxon>Burkholderiaceae</taxon>
        <taxon>Limnobacter</taxon>
    </lineage>
</organism>
<proteinExistence type="predicted"/>
<protein>
    <submittedName>
        <fullName evidence="2">Uncharacterized protein</fullName>
    </submittedName>
</protein>
<name>A0ABT1XJ60_9BURK</name>
<evidence type="ECO:0000313" key="2">
    <source>
        <dbReference type="EMBL" id="MCR2746134.1"/>
    </source>
</evidence>
<dbReference type="RefSeq" id="WP_257511379.1">
    <property type="nucleotide sequence ID" value="NZ_JANKHG010000016.1"/>
</dbReference>
<keyword evidence="3" id="KW-1185">Reference proteome</keyword>